<evidence type="ECO:0000313" key="3">
    <source>
        <dbReference type="Proteomes" id="UP000326354"/>
    </source>
</evidence>
<dbReference type="PANTHER" id="PTHR34512:SF30">
    <property type="entry name" value="OUTER MEMBRANE PROTEIN ASSEMBLY FACTOR BAMB"/>
    <property type="match status" value="1"/>
</dbReference>
<name>A0A5S9IMG2_UABAM</name>
<dbReference type="Proteomes" id="UP000326354">
    <property type="component" value="Chromosome"/>
</dbReference>
<dbReference type="Pfam" id="PF13360">
    <property type="entry name" value="PQQ_2"/>
    <property type="match status" value="1"/>
</dbReference>
<dbReference type="SUPFAM" id="SSF50998">
    <property type="entry name" value="Quinoprotein alcohol dehydrogenase-like"/>
    <property type="match status" value="1"/>
</dbReference>
<accession>A0A5S9IMG2</accession>
<dbReference type="InterPro" id="IPR011047">
    <property type="entry name" value="Quinoprotein_ADH-like_sf"/>
</dbReference>
<gene>
    <name evidence="2" type="ORF">UABAM_02104</name>
</gene>
<protein>
    <submittedName>
        <fullName evidence="2">Alcohol dehydrogenase</fullName>
    </submittedName>
</protein>
<dbReference type="Gene3D" id="2.130.10.10">
    <property type="entry name" value="YVTN repeat-like/Quinoprotein amine dehydrogenase"/>
    <property type="match status" value="2"/>
</dbReference>
<organism evidence="2 3">
    <name type="scientific">Uabimicrobium amorphum</name>
    <dbReference type="NCBI Taxonomy" id="2596890"/>
    <lineage>
        <taxon>Bacteria</taxon>
        <taxon>Pseudomonadati</taxon>
        <taxon>Planctomycetota</taxon>
        <taxon>Candidatus Uabimicrobiia</taxon>
        <taxon>Candidatus Uabimicrobiales</taxon>
        <taxon>Candidatus Uabimicrobiaceae</taxon>
        <taxon>Candidatus Uabimicrobium</taxon>
    </lineage>
</organism>
<dbReference type="SMART" id="SM00564">
    <property type="entry name" value="PQQ"/>
    <property type="match status" value="3"/>
</dbReference>
<dbReference type="InterPro" id="IPR002372">
    <property type="entry name" value="PQQ_rpt_dom"/>
</dbReference>
<dbReference type="EMBL" id="AP019860">
    <property type="protein sequence ID" value="BBM83750.1"/>
    <property type="molecule type" value="Genomic_DNA"/>
</dbReference>
<dbReference type="KEGG" id="uam:UABAM_02104"/>
<dbReference type="InterPro" id="IPR018391">
    <property type="entry name" value="PQQ_b-propeller_rpt"/>
</dbReference>
<evidence type="ECO:0000259" key="1">
    <source>
        <dbReference type="Pfam" id="PF13360"/>
    </source>
</evidence>
<evidence type="ECO:0000313" key="2">
    <source>
        <dbReference type="EMBL" id="BBM83750.1"/>
    </source>
</evidence>
<dbReference type="AlphaFoldDB" id="A0A5S9IMG2"/>
<proteinExistence type="predicted"/>
<keyword evidence="3" id="KW-1185">Reference proteome</keyword>
<sequence>MKQLLLILVFLSVCFADDWPYFLGQDLNGISKETQISKNWKVKQPQKLWEVKIGDGYSGITVVGDLVYTAYGKNREEYCIAVKNGEVVWKKVIGPYFYSRIGSGPRTTPTIHEGRLYIVGAYGDFHCLDAKTGKTLWNFNILRKFKTKNLKWGMCSSPVIYKHMLLYNVGGNNGNSIVALDQKTGNTLWQSGSDSASYATPTIAKICGEDQAIFFTGNGLYTVDPNNGKYLWSFSWPVYKNAATPICRGDYVFLSSSYGQGAGALLHIKKNGNKYNVRQIWKNRRFKNHYTTSILWQDHLYGFHNNIFTCVNFNNGGNTWVQRGFKKGLLIATNDGHAVVLGQAGNLALVKLNPQRYIELGTYKPFGKNTNCLVIPTLANGMLYVRDNERLICLDISN</sequence>
<dbReference type="RefSeq" id="WP_151967936.1">
    <property type="nucleotide sequence ID" value="NZ_AP019860.1"/>
</dbReference>
<dbReference type="OrthoDB" id="229752at2"/>
<dbReference type="InterPro" id="IPR015943">
    <property type="entry name" value="WD40/YVTN_repeat-like_dom_sf"/>
</dbReference>
<feature type="domain" description="Pyrrolo-quinoline quinone repeat" evidence="1">
    <location>
        <begin position="102"/>
        <end position="321"/>
    </location>
</feature>
<dbReference type="PANTHER" id="PTHR34512">
    <property type="entry name" value="CELL SURFACE PROTEIN"/>
    <property type="match status" value="1"/>
</dbReference>
<reference evidence="2 3" key="1">
    <citation type="submission" date="2019-08" db="EMBL/GenBank/DDBJ databases">
        <title>Complete genome sequence of Candidatus Uab amorphum.</title>
        <authorList>
            <person name="Shiratori T."/>
            <person name="Suzuki S."/>
            <person name="Kakizawa Y."/>
            <person name="Ishida K."/>
        </authorList>
    </citation>
    <scope>NUCLEOTIDE SEQUENCE [LARGE SCALE GENOMIC DNA]</scope>
    <source>
        <strain evidence="2 3">SRT547</strain>
    </source>
</reference>